<dbReference type="KEGG" id="mpi:Mpet_2422"/>
<proteinExistence type="predicted"/>
<evidence type="ECO:0000313" key="1">
    <source>
        <dbReference type="EMBL" id="ADN37168.1"/>
    </source>
</evidence>
<accession>E1RDY1</accession>
<protein>
    <submittedName>
        <fullName evidence="1">Uncharacterized protein</fullName>
    </submittedName>
</protein>
<gene>
    <name evidence="1" type="ordered locus">Mpet_2422</name>
</gene>
<keyword evidence="2" id="KW-1185">Reference proteome</keyword>
<dbReference type="HOGENOM" id="CLU_1425089_0_0_2"/>
<dbReference type="GeneID" id="9744915"/>
<organism evidence="1 2">
    <name type="scientific">Methanolacinia petrolearia (strain DSM 11571 / OCM 486 / SEBR 4847)</name>
    <name type="common">Methanoplanus petrolearius</name>
    <dbReference type="NCBI Taxonomy" id="679926"/>
    <lineage>
        <taxon>Archaea</taxon>
        <taxon>Methanobacteriati</taxon>
        <taxon>Methanobacteriota</taxon>
        <taxon>Stenosarchaea group</taxon>
        <taxon>Methanomicrobia</taxon>
        <taxon>Methanomicrobiales</taxon>
        <taxon>Methanomicrobiaceae</taxon>
        <taxon>Methanolacinia</taxon>
    </lineage>
</organism>
<name>E1RDY1_METP4</name>
<dbReference type="OrthoDB" id="135332at2157"/>
<sequence length="196" mass="22452">MGAEEQAAFFLTEIHEKFRNNVTEIKEITGVLQDLKKDLEKMDSLGEKEIKFGISGVGNSLDFLAKRLDDAADFFEFYLGNESSVNVVLLERDAYMKINQILRWNKVDVRELKRWVEELEEIAGDLKRNPHDLLNFRKLPTIDIPDAAIKYPVWAIDKSGYCLAGSDYSEIIHIDEVLEEMESGNVPFPVHSVSTR</sequence>
<dbReference type="AlphaFoldDB" id="E1RDY1"/>
<dbReference type="STRING" id="679926.Mpet_2422"/>
<reference evidence="1 2" key="1">
    <citation type="journal article" date="2010" name="Stand. Genomic Sci.">
        <title>Complete genome sequence of Methanoplanus petrolearius type strain (SEBR 4847).</title>
        <authorList>
            <person name="Brambilla E."/>
            <person name="Djao O.D."/>
            <person name="Daligault H."/>
            <person name="Lapidus A."/>
            <person name="Lucas S."/>
            <person name="Hammon N."/>
            <person name="Nolan M."/>
            <person name="Tice H."/>
            <person name="Cheng J.F."/>
            <person name="Han C."/>
            <person name="Tapia R."/>
            <person name="Goodwin L."/>
            <person name="Pitluck S."/>
            <person name="Liolios K."/>
            <person name="Ivanova N."/>
            <person name="Mavromatis K."/>
            <person name="Mikhailova N."/>
            <person name="Pati A."/>
            <person name="Chen A."/>
            <person name="Palaniappan K."/>
            <person name="Land M."/>
            <person name="Hauser L."/>
            <person name="Chang Y.J."/>
            <person name="Jeffries C.D."/>
            <person name="Rohde M."/>
            <person name="Spring S."/>
            <person name="Sikorski J."/>
            <person name="Goker M."/>
            <person name="Woyke T."/>
            <person name="Bristow J."/>
            <person name="Eisen J.A."/>
            <person name="Markowitz V."/>
            <person name="Hugenholtz P."/>
            <person name="Kyrpides N.C."/>
            <person name="Klenk H.P."/>
        </authorList>
    </citation>
    <scope>NUCLEOTIDE SEQUENCE [LARGE SCALE GENOMIC DNA]</scope>
    <source>
        <strain evidence="2">DSM 11571 / OCM 486 / SEBR 4847</strain>
    </source>
</reference>
<dbReference type="RefSeq" id="WP_013330345.1">
    <property type="nucleotide sequence ID" value="NC_014507.1"/>
</dbReference>
<dbReference type="eggNOG" id="arCOG09587">
    <property type="taxonomic scope" value="Archaea"/>
</dbReference>
<dbReference type="Proteomes" id="UP000006565">
    <property type="component" value="Chromosome"/>
</dbReference>
<evidence type="ECO:0000313" key="2">
    <source>
        <dbReference type="Proteomes" id="UP000006565"/>
    </source>
</evidence>
<dbReference type="EMBL" id="CP002117">
    <property type="protein sequence ID" value="ADN37168.1"/>
    <property type="molecule type" value="Genomic_DNA"/>
</dbReference>